<dbReference type="AlphaFoldDB" id="A0A183FU54"/>
<comment type="similarity">
    <text evidence="2">Belongs to the ATP-dependent AMP-binding enzyme family.</text>
</comment>
<dbReference type="GO" id="GO:0016405">
    <property type="term" value="F:CoA-ligase activity"/>
    <property type="evidence" value="ECO:0007669"/>
    <property type="project" value="TreeGrafter"/>
</dbReference>
<evidence type="ECO:0000259" key="5">
    <source>
        <dbReference type="Pfam" id="PF00501"/>
    </source>
</evidence>
<feature type="domain" description="AMP-dependent synthetase/ligase" evidence="5">
    <location>
        <begin position="2"/>
        <end position="121"/>
    </location>
</feature>
<sequence>LNVVPSIVSFLCRVDRNRFDLSSVKTVLCGSSPLGKELSNSFLEKFTSVQNLIQGYGMTEIVVLSHITPLGVVTGDHLGSCGRLLPGFEAQLRDENGEIISTPHQPGELYLKSPTVMLGYHDADDELNPFFDGWLRTGDVLYRDEDDFYYVVDRVKDLIKVNGIQVSSSELEDVILMVPSVKEVGVVGIDDPGRGQVPKAFLVLDDSADVEESIRSILAEVKARLSPDKQLHGGIELVAELPKTSSGKVKRSELRKASHYL</sequence>
<keyword evidence="4" id="KW-0576">Peroxisome</keyword>
<evidence type="ECO:0000256" key="3">
    <source>
        <dbReference type="ARBA" id="ARBA00022598"/>
    </source>
</evidence>
<evidence type="ECO:0000259" key="6">
    <source>
        <dbReference type="Pfam" id="PF13193"/>
    </source>
</evidence>
<feature type="domain" description="AMP-binding enzyme C-terminal" evidence="6">
    <location>
        <begin position="170"/>
        <end position="248"/>
    </location>
</feature>
<dbReference type="GO" id="GO:0005777">
    <property type="term" value="C:peroxisome"/>
    <property type="evidence" value="ECO:0007669"/>
    <property type="project" value="UniProtKB-SubCell"/>
</dbReference>
<dbReference type="PANTHER" id="PTHR24096">
    <property type="entry name" value="LONG-CHAIN-FATTY-ACID--COA LIGASE"/>
    <property type="match status" value="1"/>
</dbReference>
<evidence type="ECO:0000256" key="4">
    <source>
        <dbReference type="ARBA" id="ARBA00023140"/>
    </source>
</evidence>
<dbReference type="Pfam" id="PF13193">
    <property type="entry name" value="AMP-binding_C"/>
    <property type="match status" value="1"/>
</dbReference>
<evidence type="ECO:0000313" key="7">
    <source>
        <dbReference type="Proteomes" id="UP000050761"/>
    </source>
</evidence>
<dbReference type="InterPro" id="IPR025110">
    <property type="entry name" value="AMP-bd_C"/>
</dbReference>
<name>A0A183FU54_HELPZ</name>
<proteinExistence type="inferred from homology"/>
<dbReference type="InterPro" id="IPR042099">
    <property type="entry name" value="ANL_N_sf"/>
</dbReference>
<reference evidence="8" key="1">
    <citation type="submission" date="2019-09" db="UniProtKB">
        <authorList>
            <consortium name="WormBaseParasite"/>
        </authorList>
    </citation>
    <scope>IDENTIFICATION</scope>
</reference>
<evidence type="ECO:0000256" key="2">
    <source>
        <dbReference type="ARBA" id="ARBA00006432"/>
    </source>
</evidence>
<dbReference type="InterPro" id="IPR000873">
    <property type="entry name" value="AMP-dep_synth/lig_dom"/>
</dbReference>
<protein>
    <submittedName>
        <fullName evidence="8">AMP-binding_C domain-containing protein</fullName>
    </submittedName>
</protein>
<keyword evidence="7" id="KW-1185">Reference proteome</keyword>
<organism evidence="7 8">
    <name type="scientific">Heligmosomoides polygyrus</name>
    <name type="common">Parasitic roundworm</name>
    <dbReference type="NCBI Taxonomy" id="6339"/>
    <lineage>
        <taxon>Eukaryota</taxon>
        <taxon>Metazoa</taxon>
        <taxon>Ecdysozoa</taxon>
        <taxon>Nematoda</taxon>
        <taxon>Chromadorea</taxon>
        <taxon>Rhabditida</taxon>
        <taxon>Rhabditina</taxon>
        <taxon>Rhabditomorpha</taxon>
        <taxon>Strongyloidea</taxon>
        <taxon>Heligmosomidae</taxon>
        <taxon>Heligmosomoides</taxon>
    </lineage>
</organism>
<dbReference type="SUPFAM" id="SSF56801">
    <property type="entry name" value="Acetyl-CoA synthetase-like"/>
    <property type="match status" value="1"/>
</dbReference>
<keyword evidence="3" id="KW-0436">Ligase</keyword>
<dbReference type="Pfam" id="PF00501">
    <property type="entry name" value="AMP-binding"/>
    <property type="match status" value="1"/>
</dbReference>
<dbReference type="Proteomes" id="UP000050761">
    <property type="component" value="Unassembled WGS sequence"/>
</dbReference>
<dbReference type="InterPro" id="IPR045851">
    <property type="entry name" value="AMP-bd_C_sf"/>
</dbReference>
<dbReference type="Gene3D" id="3.40.50.12780">
    <property type="entry name" value="N-terminal domain of ligase-like"/>
    <property type="match status" value="1"/>
</dbReference>
<dbReference type="PANTHER" id="PTHR24096:SF149">
    <property type="entry name" value="AMP-BINDING DOMAIN-CONTAINING PROTEIN-RELATED"/>
    <property type="match status" value="1"/>
</dbReference>
<accession>A0A183FU54</accession>
<comment type="subcellular location">
    <subcellularLocation>
        <location evidence="1">Peroxisome</location>
    </subcellularLocation>
</comment>
<dbReference type="Gene3D" id="3.30.300.30">
    <property type="match status" value="1"/>
</dbReference>
<dbReference type="WBParaSite" id="HPBE_0001168601-mRNA-1">
    <property type="protein sequence ID" value="HPBE_0001168601-mRNA-1"/>
    <property type="gene ID" value="HPBE_0001168601"/>
</dbReference>
<evidence type="ECO:0000256" key="1">
    <source>
        <dbReference type="ARBA" id="ARBA00004275"/>
    </source>
</evidence>
<evidence type="ECO:0000313" key="8">
    <source>
        <dbReference type="WBParaSite" id="HPBE_0001168601-mRNA-1"/>
    </source>
</evidence>